<dbReference type="STRING" id="1619046.US42_C0003G0015"/>
<name>A0A0G0GA13_9BACT</name>
<protein>
    <submittedName>
        <fullName evidence="2">Uncharacterized protein</fullName>
    </submittedName>
</protein>
<dbReference type="Proteomes" id="UP000034849">
    <property type="component" value="Unassembled WGS sequence"/>
</dbReference>
<keyword evidence="1" id="KW-0175">Coiled coil</keyword>
<accession>A0A0G0GA13</accession>
<evidence type="ECO:0000313" key="2">
    <source>
        <dbReference type="EMBL" id="KKQ27958.1"/>
    </source>
</evidence>
<organism evidence="2 3">
    <name type="scientific">Candidatus Magasanikbacteria bacterium GW2011_GWC2_37_14</name>
    <dbReference type="NCBI Taxonomy" id="1619046"/>
    <lineage>
        <taxon>Bacteria</taxon>
        <taxon>Candidatus Magasanikiibacteriota</taxon>
    </lineage>
</organism>
<dbReference type="EMBL" id="LBSX01000003">
    <property type="protein sequence ID" value="KKQ27958.1"/>
    <property type="molecule type" value="Genomic_DNA"/>
</dbReference>
<sequence>MREGQPRPQQPKENQGDSILGKINRAKKGLIAKVLLGATLAGSGYGVGHEVGRAEMVSPEQERTEQNAEELAEELEDMIELIDEHASHMRNRNDMLDGVTRETEIEEERKIKDYIVIFAQALGMTPDFQIDPSVHPTWQKSEKSDEVYKLLNQVLSRSGSIDRLNGRNGDQILEALRQQAMYLKGVESK</sequence>
<proteinExistence type="predicted"/>
<evidence type="ECO:0000256" key="1">
    <source>
        <dbReference type="SAM" id="Coils"/>
    </source>
</evidence>
<evidence type="ECO:0000313" key="3">
    <source>
        <dbReference type="Proteomes" id="UP000034849"/>
    </source>
</evidence>
<dbReference type="AlphaFoldDB" id="A0A0G0GA13"/>
<comment type="caution">
    <text evidence="2">The sequence shown here is derived from an EMBL/GenBank/DDBJ whole genome shotgun (WGS) entry which is preliminary data.</text>
</comment>
<gene>
    <name evidence="2" type="ORF">US42_C0003G0015</name>
</gene>
<reference evidence="2 3" key="1">
    <citation type="journal article" date="2015" name="Nature">
        <title>rRNA introns, odd ribosomes, and small enigmatic genomes across a large radiation of phyla.</title>
        <authorList>
            <person name="Brown C.T."/>
            <person name="Hug L.A."/>
            <person name="Thomas B.C."/>
            <person name="Sharon I."/>
            <person name="Castelle C.J."/>
            <person name="Singh A."/>
            <person name="Wilkins M.J."/>
            <person name="Williams K.H."/>
            <person name="Banfield J.F."/>
        </authorList>
    </citation>
    <scope>NUCLEOTIDE SEQUENCE [LARGE SCALE GENOMIC DNA]</scope>
</reference>
<feature type="coiled-coil region" evidence="1">
    <location>
        <begin position="58"/>
        <end position="88"/>
    </location>
</feature>